<organism evidence="1">
    <name type="scientific">Arundo donax</name>
    <name type="common">Giant reed</name>
    <name type="synonym">Donax arundinaceus</name>
    <dbReference type="NCBI Taxonomy" id="35708"/>
    <lineage>
        <taxon>Eukaryota</taxon>
        <taxon>Viridiplantae</taxon>
        <taxon>Streptophyta</taxon>
        <taxon>Embryophyta</taxon>
        <taxon>Tracheophyta</taxon>
        <taxon>Spermatophyta</taxon>
        <taxon>Magnoliopsida</taxon>
        <taxon>Liliopsida</taxon>
        <taxon>Poales</taxon>
        <taxon>Poaceae</taxon>
        <taxon>PACMAD clade</taxon>
        <taxon>Arundinoideae</taxon>
        <taxon>Arundineae</taxon>
        <taxon>Arundo</taxon>
    </lineage>
</organism>
<dbReference type="EMBL" id="GBRH01250352">
    <property type="protein sequence ID" value="JAD47543.1"/>
    <property type="molecule type" value="Transcribed_RNA"/>
</dbReference>
<evidence type="ECO:0000313" key="1">
    <source>
        <dbReference type="EMBL" id="JAD47543.1"/>
    </source>
</evidence>
<accession>A0A0A9AC89</accession>
<reference evidence="1" key="1">
    <citation type="submission" date="2014-09" db="EMBL/GenBank/DDBJ databases">
        <authorList>
            <person name="Magalhaes I.L.F."/>
            <person name="Oliveira U."/>
            <person name="Santos F.R."/>
            <person name="Vidigal T.H.D.A."/>
            <person name="Brescovit A.D."/>
            <person name="Santos A.J."/>
        </authorList>
    </citation>
    <scope>NUCLEOTIDE SEQUENCE</scope>
    <source>
        <tissue evidence="1">Shoot tissue taken approximately 20 cm above the soil surface</tissue>
    </source>
</reference>
<name>A0A0A9AC89_ARUDO</name>
<protein>
    <submittedName>
        <fullName evidence="1">Uncharacterized protein</fullName>
    </submittedName>
</protein>
<sequence>MTGVCTELGSTFGVETAVDVLQPVCDEQKKRLRPIFH</sequence>
<dbReference type="AlphaFoldDB" id="A0A0A9AC89"/>
<proteinExistence type="predicted"/>
<reference evidence="1" key="2">
    <citation type="journal article" date="2015" name="Data Brief">
        <title>Shoot transcriptome of the giant reed, Arundo donax.</title>
        <authorList>
            <person name="Barrero R.A."/>
            <person name="Guerrero F.D."/>
            <person name="Moolhuijzen P."/>
            <person name="Goolsby J.A."/>
            <person name="Tidwell J."/>
            <person name="Bellgard S.E."/>
            <person name="Bellgard M.I."/>
        </authorList>
    </citation>
    <scope>NUCLEOTIDE SEQUENCE</scope>
    <source>
        <tissue evidence="1">Shoot tissue taken approximately 20 cm above the soil surface</tissue>
    </source>
</reference>